<proteinExistence type="predicted"/>
<name>A0A6J6UEM7_9ZZZZ</name>
<protein>
    <submittedName>
        <fullName evidence="1">Unannotated protein</fullName>
    </submittedName>
</protein>
<dbReference type="AlphaFoldDB" id="A0A6J6UEM7"/>
<organism evidence="1">
    <name type="scientific">freshwater metagenome</name>
    <dbReference type="NCBI Taxonomy" id="449393"/>
    <lineage>
        <taxon>unclassified sequences</taxon>
        <taxon>metagenomes</taxon>
        <taxon>ecological metagenomes</taxon>
    </lineage>
</organism>
<accession>A0A6J6UEM7</accession>
<reference evidence="1" key="1">
    <citation type="submission" date="2020-05" db="EMBL/GenBank/DDBJ databases">
        <authorList>
            <person name="Chiriac C."/>
            <person name="Salcher M."/>
            <person name="Ghai R."/>
            <person name="Kavagutti S V."/>
        </authorList>
    </citation>
    <scope>NUCLEOTIDE SEQUENCE</scope>
</reference>
<dbReference type="EMBL" id="CAEZYQ010000021">
    <property type="protein sequence ID" value="CAB4758321.1"/>
    <property type="molecule type" value="Genomic_DNA"/>
</dbReference>
<evidence type="ECO:0000313" key="1">
    <source>
        <dbReference type="EMBL" id="CAB4758321.1"/>
    </source>
</evidence>
<gene>
    <name evidence="1" type="ORF">UFOPK2761_02459</name>
</gene>
<sequence>MRFAALAHGVEEQLRERGVVLESEVVDQILRNRVDTGAELMRVTPRTALDYAPADLAEIVARAIVEAAETLPETMPCGRPAPSLTHAATEPNTRRAAAAAHPYIRTV</sequence>